<protein>
    <submittedName>
        <fullName evidence="1">Uncharacterized protein</fullName>
    </submittedName>
</protein>
<gene>
    <name evidence="1" type="ORF">HAX54_052501</name>
</gene>
<sequence length="101" mass="11556">WCKVVCSTKHRYLFGSNLSLTSKQLDDRQANQSVIVSAFCFLLRSSGASKWSGCQSNQWFLYVAFAWQLQCATRLSWYSPVMMLRWRVFASPSCGTDLISI</sequence>
<feature type="non-terminal residue" evidence="1">
    <location>
        <position position="1"/>
    </location>
</feature>
<evidence type="ECO:0000313" key="2">
    <source>
        <dbReference type="Proteomes" id="UP000823775"/>
    </source>
</evidence>
<dbReference type="EMBL" id="JACEIK010009532">
    <property type="protein sequence ID" value="MCE3052393.1"/>
    <property type="molecule type" value="Genomic_DNA"/>
</dbReference>
<proteinExistence type="predicted"/>
<name>A0ABS8WNK0_DATST</name>
<dbReference type="Proteomes" id="UP000823775">
    <property type="component" value="Unassembled WGS sequence"/>
</dbReference>
<keyword evidence="2" id="KW-1185">Reference proteome</keyword>
<evidence type="ECO:0000313" key="1">
    <source>
        <dbReference type="EMBL" id="MCE3052393.1"/>
    </source>
</evidence>
<accession>A0ABS8WNK0</accession>
<reference evidence="1 2" key="1">
    <citation type="journal article" date="2021" name="BMC Genomics">
        <title>Datura genome reveals duplications of psychoactive alkaloid biosynthetic genes and high mutation rate following tissue culture.</title>
        <authorList>
            <person name="Rajewski A."/>
            <person name="Carter-House D."/>
            <person name="Stajich J."/>
            <person name="Litt A."/>
        </authorList>
    </citation>
    <scope>NUCLEOTIDE SEQUENCE [LARGE SCALE GENOMIC DNA]</scope>
    <source>
        <strain evidence="1">AR-01</strain>
    </source>
</reference>
<organism evidence="1 2">
    <name type="scientific">Datura stramonium</name>
    <name type="common">Jimsonweed</name>
    <name type="synonym">Common thornapple</name>
    <dbReference type="NCBI Taxonomy" id="4076"/>
    <lineage>
        <taxon>Eukaryota</taxon>
        <taxon>Viridiplantae</taxon>
        <taxon>Streptophyta</taxon>
        <taxon>Embryophyta</taxon>
        <taxon>Tracheophyta</taxon>
        <taxon>Spermatophyta</taxon>
        <taxon>Magnoliopsida</taxon>
        <taxon>eudicotyledons</taxon>
        <taxon>Gunneridae</taxon>
        <taxon>Pentapetalae</taxon>
        <taxon>asterids</taxon>
        <taxon>lamiids</taxon>
        <taxon>Solanales</taxon>
        <taxon>Solanaceae</taxon>
        <taxon>Solanoideae</taxon>
        <taxon>Datureae</taxon>
        <taxon>Datura</taxon>
    </lineage>
</organism>
<comment type="caution">
    <text evidence="1">The sequence shown here is derived from an EMBL/GenBank/DDBJ whole genome shotgun (WGS) entry which is preliminary data.</text>
</comment>